<accession>A0AAN8JTQ6</accession>
<dbReference type="EMBL" id="JAZGQO010000007">
    <property type="protein sequence ID" value="KAK6183706.1"/>
    <property type="molecule type" value="Genomic_DNA"/>
</dbReference>
<sequence>MLSMSPDQSQLLIKYITWFTVIHLMMFSASLKAEILSLEKNTPFTLFRNVERVNEKVFWVRGYADAVIAFFEDRGQLEHVFRVVIGRNSNSRSVIFAGHKKVNETDNPTLLLETNTGKFKPFWIKWATDSIIFGAGSQVGEGADLQWQGTRNVDSIRYLSVRTRDVYPVEYILDLSCNKVLIT</sequence>
<evidence type="ECO:0000259" key="1">
    <source>
        <dbReference type="Pfam" id="PF12248"/>
    </source>
</evidence>
<dbReference type="Proteomes" id="UP001347796">
    <property type="component" value="Unassembled WGS sequence"/>
</dbReference>
<feature type="domain" description="Farnesoic acid O-methyl transferase" evidence="1">
    <location>
        <begin position="43"/>
        <end position="174"/>
    </location>
</feature>
<dbReference type="AlphaFoldDB" id="A0AAN8JTQ6"/>
<protein>
    <recommendedName>
        <fullName evidence="1">Farnesoic acid O-methyl transferase domain-containing protein</fullName>
    </recommendedName>
</protein>
<name>A0AAN8JTQ6_PATCE</name>
<comment type="caution">
    <text evidence="2">The sequence shown here is derived from an EMBL/GenBank/DDBJ whole genome shotgun (WGS) entry which is preliminary data.</text>
</comment>
<proteinExistence type="predicted"/>
<evidence type="ECO:0000313" key="3">
    <source>
        <dbReference type="Proteomes" id="UP001347796"/>
    </source>
</evidence>
<organism evidence="2 3">
    <name type="scientific">Patella caerulea</name>
    <name type="common">Rayed Mediterranean limpet</name>
    <dbReference type="NCBI Taxonomy" id="87958"/>
    <lineage>
        <taxon>Eukaryota</taxon>
        <taxon>Metazoa</taxon>
        <taxon>Spiralia</taxon>
        <taxon>Lophotrochozoa</taxon>
        <taxon>Mollusca</taxon>
        <taxon>Gastropoda</taxon>
        <taxon>Patellogastropoda</taxon>
        <taxon>Patelloidea</taxon>
        <taxon>Patellidae</taxon>
        <taxon>Patella</taxon>
    </lineage>
</organism>
<evidence type="ECO:0000313" key="2">
    <source>
        <dbReference type="EMBL" id="KAK6183706.1"/>
    </source>
</evidence>
<dbReference type="InterPro" id="IPR022041">
    <property type="entry name" value="Methyltransf_FA"/>
</dbReference>
<keyword evidence="3" id="KW-1185">Reference proteome</keyword>
<reference evidence="2 3" key="1">
    <citation type="submission" date="2024-01" db="EMBL/GenBank/DDBJ databases">
        <title>The genome of the rayed Mediterranean limpet Patella caerulea (Linnaeus, 1758).</title>
        <authorList>
            <person name="Anh-Thu Weber A."/>
            <person name="Halstead-Nussloch G."/>
        </authorList>
    </citation>
    <scope>NUCLEOTIDE SEQUENCE [LARGE SCALE GENOMIC DNA]</scope>
    <source>
        <strain evidence="2">AATW-2023a</strain>
        <tissue evidence="2">Whole specimen</tissue>
    </source>
</reference>
<dbReference type="Pfam" id="PF12248">
    <property type="entry name" value="Methyltransf_FA"/>
    <property type="match status" value="1"/>
</dbReference>
<gene>
    <name evidence="2" type="ORF">SNE40_011133</name>
</gene>